<organism evidence="1 2">
    <name type="scientific">Acinetobacter larvae</name>
    <dbReference type="NCBI Taxonomy" id="1789224"/>
    <lineage>
        <taxon>Bacteria</taxon>
        <taxon>Pseudomonadati</taxon>
        <taxon>Pseudomonadota</taxon>
        <taxon>Gammaproteobacteria</taxon>
        <taxon>Moraxellales</taxon>
        <taxon>Moraxellaceae</taxon>
        <taxon>Acinetobacter</taxon>
    </lineage>
</organism>
<dbReference type="InterPro" id="IPR046373">
    <property type="entry name" value="Acyl-CoA_Oxase/DH_mid-dom_sf"/>
</dbReference>
<dbReference type="InterPro" id="IPR009100">
    <property type="entry name" value="AcylCoA_DH/oxidase_NM_dom_sf"/>
</dbReference>
<dbReference type="GO" id="GO:0050660">
    <property type="term" value="F:flavin adenine dinucleotide binding"/>
    <property type="evidence" value="ECO:0007669"/>
    <property type="project" value="InterPro"/>
</dbReference>
<dbReference type="PANTHER" id="PTHR43884:SF12">
    <property type="entry name" value="ISOVALERYL-COA DEHYDROGENASE, MITOCHONDRIAL-RELATED"/>
    <property type="match status" value="1"/>
</dbReference>
<dbReference type="OrthoDB" id="2564795at2"/>
<evidence type="ECO:0000313" key="1">
    <source>
        <dbReference type="EMBL" id="AOA59467.1"/>
    </source>
</evidence>
<evidence type="ECO:0000313" key="2">
    <source>
        <dbReference type="Proteomes" id="UP000093391"/>
    </source>
</evidence>
<accession>A0A1B2M2Q0</accession>
<keyword evidence="2" id="KW-1185">Reference proteome</keyword>
<dbReference type="Gene3D" id="1.10.540.10">
    <property type="entry name" value="Acyl-CoA dehydrogenase/oxidase, N-terminal domain"/>
    <property type="match status" value="1"/>
</dbReference>
<dbReference type="SUPFAM" id="SSF56645">
    <property type="entry name" value="Acyl-CoA dehydrogenase NM domain-like"/>
    <property type="match status" value="1"/>
</dbReference>
<dbReference type="PANTHER" id="PTHR43884">
    <property type="entry name" value="ACYL-COA DEHYDROGENASE"/>
    <property type="match status" value="1"/>
</dbReference>
<dbReference type="STRING" id="1789224.BFG52_14665"/>
<sequence length="353" mass="38370">MLDATLQQWLVQQADALHAGQPEPSHALLKHLAAADCFRHGVPTAWGGLGDPFTAAIETIADLAEYSFTAAFVCWSQRTYIEYILHTEAVHLRETLADLLTAKLAGATALSNAMKFLSGLEPLQIHAVAHAEGWALTGKLPWVSNFHPDGFSVAVAADSADGAQLFIVESTLAGFTRHADLDLIGLRGSATAAASLKQVQVDSRARLSDDAVTYLQHIRPAFLALQCGLAIGLTRRCLQQVQANKHAPYLLAQAEQLSVRLSDLTHKLYQGLLQKIFIFEHAQLFQLRIALSALSQQAIQLELSSAGGKAYLHAYDDGFARRFIEAAFIPIVTPSIVQLQSALLKTRSSEMQQ</sequence>
<proteinExistence type="predicted"/>
<reference evidence="1 2" key="1">
    <citation type="submission" date="2016-08" db="EMBL/GenBank/DDBJ databases">
        <authorList>
            <person name="Seilhamer J.J."/>
        </authorList>
    </citation>
    <scope>NUCLEOTIDE SEQUENCE [LARGE SCALE GENOMIC DNA]</scope>
    <source>
        <strain evidence="1 2">BRTC-1</strain>
    </source>
</reference>
<evidence type="ECO:0008006" key="3">
    <source>
        <dbReference type="Google" id="ProtNLM"/>
    </source>
</evidence>
<gene>
    <name evidence="1" type="ORF">BFG52_14665</name>
</gene>
<dbReference type="Gene3D" id="2.40.110.10">
    <property type="entry name" value="Butyryl-CoA Dehydrogenase, subunit A, domain 2"/>
    <property type="match status" value="1"/>
</dbReference>
<dbReference type="Proteomes" id="UP000093391">
    <property type="component" value="Chromosome"/>
</dbReference>
<dbReference type="AlphaFoldDB" id="A0A1B2M2Q0"/>
<dbReference type="GO" id="GO:0003995">
    <property type="term" value="F:acyl-CoA dehydrogenase activity"/>
    <property type="evidence" value="ECO:0007669"/>
    <property type="project" value="TreeGrafter"/>
</dbReference>
<protein>
    <recommendedName>
        <fullName evidence="3">Acyl-CoA dehydrogenase</fullName>
    </recommendedName>
</protein>
<dbReference type="EMBL" id="CP016895">
    <property type="protein sequence ID" value="AOA59467.1"/>
    <property type="molecule type" value="Genomic_DNA"/>
</dbReference>
<dbReference type="RefSeq" id="WP_067557869.1">
    <property type="nucleotide sequence ID" value="NZ_CP016895.1"/>
</dbReference>
<dbReference type="KEGG" id="ala:BFG52_14665"/>
<dbReference type="InterPro" id="IPR037069">
    <property type="entry name" value="AcylCoA_DH/ox_N_sf"/>
</dbReference>
<name>A0A1B2M2Q0_9GAMM</name>